<proteinExistence type="predicted"/>
<dbReference type="InterPro" id="IPR010730">
    <property type="entry name" value="HET"/>
</dbReference>
<protein>
    <submittedName>
        <fullName evidence="3">HET-domain-containing protein</fullName>
    </submittedName>
</protein>
<organism evidence="3 4">
    <name type="scientific">Podospora australis</name>
    <dbReference type="NCBI Taxonomy" id="1536484"/>
    <lineage>
        <taxon>Eukaryota</taxon>
        <taxon>Fungi</taxon>
        <taxon>Dikarya</taxon>
        <taxon>Ascomycota</taxon>
        <taxon>Pezizomycotina</taxon>
        <taxon>Sordariomycetes</taxon>
        <taxon>Sordariomycetidae</taxon>
        <taxon>Sordariales</taxon>
        <taxon>Podosporaceae</taxon>
        <taxon>Podospora</taxon>
    </lineage>
</organism>
<sequence length="694" mass="77099">MSRTQRAEAQTSERSTALGPDKQGTESCISARQLCDGCSVILSAPGTTASNSGSVELFLESLLYIRGTNCGFCQLVRDAVFEELRLDPTLELNPRSSFKLQWHDTAAPGGRAGFKILGLRSAWIGFGDERKTSSRQLQTDTRRVYIKARLQPVLNIQQVSGWINHCTANHKACLARQDRTFQELFPGLQVLRLIDVQNDCLVETPPASERYVALSYVWGEIRDFTLTQANRQELMQPGTMSKVWKNIPVTIKDAIDLVRTLGLRDLWVDCICLMQNDAEDLNRGLEVMDRIFAQAWFTLVAACGHDANAGLPGVRPGRRKEQILLNMVAPGVSLGVFFGPDAYLRQSIYETRAWTFQVHVISGRILYFVDNQVFFRCQQAKYLETCEDHPNLAITSYLSEGTTRYPLGINQTDHPLGSYSDMLTQYTRRTLKNQSDILWDMAGVMRRFSEKLGSPTIQGMPACALGRSLLFTGQNLHRRNGFPSYSWAGWQGKIQFPAVQRSGEGLELVEWIDWYETPGSGRTSILVLEGPRDIDHTSLLFTCQGLPPDAHAHRRVCKGFDSTSGESMSYPLLSFWTVAIILQVKIFDVFHGYGRLIGKDGVTCGAMVLDQPLPGTESLSAEPFEFVLLSEGSSQLPGAPELDNSLQGTCGYYHVILVVWEGGVAERRGVGTIAKEAIAKGFGDGAIWKEIALG</sequence>
<dbReference type="EMBL" id="MU864512">
    <property type="protein sequence ID" value="KAK4183981.1"/>
    <property type="molecule type" value="Genomic_DNA"/>
</dbReference>
<evidence type="ECO:0000256" key="1">
    <source>
        <dbReference type="SAM" id="MobiDB-lite"/>
    </source>
</evidence>
<evidence type="ECO:0000259" key="2">
    <source>
        <dbReference type="Pfam" id="PF06985"/>
    </source>
</evidence>
<dbReference type="Proteomes" id="UP001302126">
    <property type="component" value="Unassembled WGS sequence"/>
</dbReference>
<evidence type="ECO:0000313" key="3">
    <source>
        <dbReference type="EMBL" id="KAK4183981.1"/>
    </source>
</evidence>
<keyword evidence="4" id="KW-1185">Reference proteome</keyword>
<feature type="domain" description="Heterokaryon incompatibility" evidence="2">
    <location>
        <begin position="211"/>
        <end position="357"/>
    </location>
</feature>
<name>A0AAN7ACW4_9PEZI</name>
<dbReference type="Pfam" id="PF06985">
    <property type="entry name" value="HET"/>
    <property type="match status" value="1"/>
</dbReference>
<feature type="region of interest" description="Disordered" evidence="1">
    <location>
        <begin position="1"/>
        <end position="24"/>
    </location>
</feature>
<dbReference type="PANTHER" id="PTHR33112:SF12">
    <property type="entry name" value="HETEROKARYON INCOMPATIBILITY DOMAIN-CONTAINING PROTEIN"/>
    <property type="match status" value="1"/>
</dbReference>
<feature type="compositionally biased region" description="Polar residues" evidence="1">
    <location>
        <begin position="1"/>
        <end position="15"/>
    </location>
</feature>
<accession>A0AAN7ACW4</accession>
<reference evidence="3" key="1">
    <citation type="journal article" date="2023" name="Mol. Phylogenet. Evol.">
        <title>Genome-scale phylogeny and comparative genomics of the fungal order Sordariales.</title>
        <authorList>
            <person name="Hensen N."/>
            <person name="Bonometti L."/>
            <person name="Westerberg I."/>
            <person name="Brannstrom I.O."/>
            <person name="Guillou S."/>
            <person name="Cros-Aarteil S."/>
            <person name="Calhoun S."/>
            <person name="Haridas S."/>
            <person name="Kuo A."/>
            <person name="Mondo S."/>
            <person name="Pangilinan J."/>
            <person name="Riley R."/>
            <person name="LaButti K."/>
            <person name="Andreopoulos B."/>
            <person name="Lipzen A."/>
            <person name="Chen C."/>
            <person name="Yan M."/>
            <person name="Daum C."/>
            <person name="Ng V."/>
            <person name="Clum A."/>
            <person name="Steindorff A."/>
            <person name="Ohm R.A."/>
            <person name="Martin F."/>
            <person name="Silar P."/>
            <person name="Natvig D.O."/>
            <person name="Lalanne C."/>
            <person name="Gautier V."/>
            <person name="Ament-Velasquez S.L."/>
            <person name="Kruys A."/>
            <person name="Hutchinson M.I."/>
            <person name="Powell A.J."/>
            <person name="Barry K."/>
            <person name="Miller A.N."/>
            <person name="Grigoriev I.V."/>
            <person name="Debuchy R."/>
            <person name="Gladieux P."/>
            <person name="Hiltunen Thoren M."/>
            <person name="Johannesson H."/>
        </authorList>
    </citation>
    <scope>NUCLEOTIDE SEQUENCE</scope>
    <source>
        <strain evidence="3">PSN309</strain>
    </source>
</reference>
<dbReference type="PANTHER" id="PTHR33112">
    <property type="entry name" value="DOMAIN PROTEIN, PUTATIVE-RELATED"/>
    <property type="match status" value="1"/>
</dbReference>
<reference evidence="3" key="2">
    <citation type="submission" date="2023-05" db="EMBL/GenBank/DDBJ databases">
        <authorList>
            <consortium name="Lawrence Berkeley National Laboratory"/>
            <person name="Steindorff A."/>
            <person name="Hensen N."/>
            <person name="Bonometti L."/>
            <person name="Westerberg I."/>
            <person name="Brannstrom I.O."/>
            <person name="Guillou S."/>
            <person name="Cros-Aarteil S."/>
            <person name="Calhoun S."/>
            <person name="Haridas S."/>
            <person name="Kuo A."/>
            <person name="Mondo S."/>
            <person name="Pangilinan J."/>
            <person name="Riley R."/>
            <person name="Labutti K."/>
            <person name="Andreopoulos B."/>
            <person name="Lipzen A."/>
            <person name="Chen C."/>
            <person name="Yanf M."/>
            <person name="Daum C."/>
            <person name="Ng V."/>
            <person name="Clum A."/>
            <person name="Ohm R."/>
            <person name="Martin F."/>
            <person name="Silar P."/>
            <person name="Natvig D."/>
            <person name="Lalanne C."/>
            <person name="Gautier V."/>
            <person name="Ament-Velasquez S.L."/>
            <person name="Kruys A."/>
            <person name="Hutchinson M.I."/>
            <person name="Powell A.J."/>
            <person name="Barry K."/>
            <person name="Miller A.N."/>
            <person name="Grigoriev I.V."/>
            <person name="Debuchy R."/>
            <person name="Gladieux P."/>
            <person name="Thoren M.H."/>
            <person name="Johannesson H."/>
        </authorList>
    </citation>
    <scope>NUCLEOTIDE SEQUENCE</scope>
    <source>
        <strain evidence="3">PSN309</strain>
    </source>
</reference>
<comment type="caution">
    <text evidence="3">The sequence shown here is derived from an EMBL/GenBank/DDBJ whole genome shotgun (WGS) entry which is preliminary data.</text>
</comment>
<dbReference type="AlphaFoldDB" id="A0AAN7ACW4"/>
<gene>
    <name evidence="3" type="ORF">QBC35DRAFT_392682</name>
</gene>
<evidence type="ECO:0000313" key="4">
    <source>
        <dbReference type="Proteomes" id="UP001302126"/>
    </source>
</evidence>